<dbReference type="AlphaFoldDB" id="A0A0A2MBV0"/>
<keyword evidence="6" id="KW-1185">Reference proteome</keyword>
<evidence type="ECO:0000313" key="6">
    <source>
        <dbReference type="Proteomes" id="UP000030152"/>
    </source>
</evidence>
<name>A0A0A2MBV0_9FLAO</name>
<accession>A0A0A2MBV0</accession>
<sequence>MKITLRTLFFGSLLSFGAASAQTNQPLTVTSGYNADVIANGTGAASASTTSSVDNANYAFMSTDFRVYSGAATYSNALPVAGLITSQANSAITFQLAPLTGNNVLRLQETSNTGTLEFSNQLPATKLYVMATGGSGSVTITTIVNFTDGTSQTVTGGVIPDWFYSTTLPIVKQGIGRVSRGDNGIQNDSGEPRIYMYTVDVATANQAKYVSSIQFTKTSAAEGVLNVFGVTALQTVIPCTIPDAPTAVSQNFCGATTASQLTATGAVTDATYRWYTTATGGTPLAATTQVTSGIHYVSQIVGTCESTRTPVEIEVTIVPQPEGATTQYFCAGATVADIQATGVTTGTVTFTFDGQPIATTEALRSGVITATQTIGECSSDKLITINIGLPAPDAPAEQRLCNGSLVGDFAVTAVDGATVQWTFIGFISQPVALTARAMSGRYSVVQTIGDCSSISTTVIVTVEDILGEPGGPNEQEFTAGETVADLLISVTIGNTITWYVLNDESLFVEIPNSTVLEDGVTYFVTQSNGNCISEYHPITVSNTAGLKNIAQNSLLVYPNPANGIVTIQNSALISQIVVNNILGQHVITQRAKDTAAQVNIASLPAGTYIIQVTTAAGTATARVIKQ</sequence>
<evidence type="ECO:0000313" key="5">
    <source>
        <dbReference type="EMBL" id="KGO85755.1"/>
    </source>
</evidence>
<dbReference type="InterPro" id="IPR026444">
    <property type="entry name" value="Secre_tail"/>
</dbReference>
<keyword evidence="1 2" id="KW-0732">Signal</keyword>
<dbReference type="Pfam" id="PF18962">
    <property type="entry name" value="Por_Secre_tail"/>
    <property type="match status" value="1"/>
</dbReference>
<feature type="chain" id="PRO_5005419293" description="Secretion system C-terminal sorting domain-containing protein" evidence="2">
    <location>
        <begin position="22"/>
        <end position="626"/>
    </location>
</feature>
<reference evidence="5 6" key="1">
    <citation type="submission" date="2013-09" db="EMBL/GenBank/DDBJ databases">
        <authorList>
            <person name="Zeng Z."/>
            <person name="Chen C."/>
        </authorList>
    </citation>
    <scope>NUCLEOTIDE SEQUENCE [LARGE SCALE GENOMIC DNA]</scope>
    <source>
        <strain evidence="5 6">WB 3.3-2</strain>
    </source>
</reference>
<dbReference type="Pfam" id="PF19081">
    <property type="entry name" value="Ig_7"/>
    <property type="match status" value="1"/>
</dbReference>
<feature type="signal peptide" evidence="2">
    <location>
        <begin position="1"/>
        <end position="21"/>
    </location>
</feature>
<evidence type="ECO:0000259" key="4">
    <source>
        <dbReference type="Pfam" id="PF19081"/>
    </source>
</evidence>
<evidence type="ECO:0000256" key="2">
    <source>
        <dbReference type="SAM" id="SignalP"/>
    </source>
</evidence>
<dbReference type="eggNOG" id="COG3291">
    <property type="taxonomic scope" value="Bacteria"/>
</dbReference>
<feature type="domain" description="Secretion system C-terminal sorting" evidence="3">
    <location>
        <begin position="556"/>
        <end position="624"/>
    </location>
</feature>
<gene>
    <name evidence="5" type="ORF">Q765_14090</name>
</gene>
<evidence type="ECO:0008006" key="7">
    <source>
        <dbReference type="Google" id="ProtNLM"/>
    </source>
</evidence>
<dbReference type="OrthoDB" id="9760654at2"/>
<proteinExistence type="predicted"/>
<dbReference type="NCBIfam" id="TIGR04183">
    <property type="entry name" value="Por_Secre_tail"/>
    <property type="match status" value="1"/>
</dbReference>
<dbReference type="STRING" id="1121895.GCA_000378485_03706"/>
<protein>
    <recommendedName>
        <fullName evidence="7">Secretion system C-terminal sorting domain-containing protein</fullName>
    </recommendedName>
</protein>
<dbReference type="RefSeq" id="WP_020214880.1">
    <property type="nucleotide sequence ID" value="NZ_JRLX01000016.1"/>
</dbReference>
<evidence type="ECO:0000259" key="3">
    <source>
        <dbReference type="Pfam" id="PF18962"/>
    </source>
</evidence>
<evidence type="ECO:0000256" key="1">
    <source>
        <dbReference type="ARBA" id="ARBA00022729"/>
    </source>
</evidence>
<dbReference type="InterPro" id="IPR044023">
    <property type="entry name" value="Ig_7"/>
</dbReference>
<comment type="caution">
    <text evidence="5">The sequence shown here is derived from an EMBL/GenBank/DDBJ whole genome shotgun (WGS) entry which is preliminary data.</text>
</comment>
<organism evidence="5 6">
    <name type="scientific">Flavobacterium rivuli WB 3.3-2 = DSM 21788</name>
    <dbReference type="NCBI Taxonomy" id="1121895"/>
    <lineage>
        <taxon>Bacteria</taxon>
        <taxon>Pseudomonadati</taxon>
        <taxon>Bacteroidota</taxon>
        <taxon>Flavobacteriia</taxon>
        <taxon>Flavobacteriales</taxon>
        <taxon>Flavobacteriaceae</taxon>
        <taxon>Flavobacterium</taxon>
    </lineage>
</organism>
<feature type="domain" description="Ig-like" evidence="4">
    <location>
        <begin position="242"/>
        <end position="316"/>
    </location>
</feature>
<dbReference type="EMBL" id="JRLX01000016">
    <property type="protein sequence ID" value="KGO85755.1"/>
    <property type="molecule type" value="Genomic_DNA"/>
</dbReference>
<dbReference type="Proteomes" id="UP000030152">
    <property type="component" value="Unassembled WGS sequence"/>
</dbReference>